<keyword evidence="7" id="KW-0804">Transcription</keyword>
<dbReference type="AlphaFoldDB" id="A0A3S9UVE4"/>
<feature type="modified residue" description="4-aspartylphosphate" evidence="8">
    <location>
        <position position="55"/>
    </location>
</feature>
<dbReference type="GO" id="GO:0003700">
    <property type="term" value="F:DNA-binding transcription factor activity"/>
    <property type="evidence" value="ECO:0007669"/>
    <property type="project" value="InterPro"/>
</dbReference>
<dbReference type="InterPro" id="IPR011006">
    <property type="entry name" value="CheY-like_superfamily"/>
</dbReference>
<evidence type="ECO:0000256" key="5">
    <source>
        <dbReference type="ARBA" id="ARBA00023015"/>
    </source>
</evidence>
<accession>A0A3S9UVE4</accession>
<dbReference type="InterPro" id="IPR020449">
    <property type="entry name" value="Tscrpt_reg_AraC-type_HTH"/>
</dbReference>
<protein>
    <submittedName>
        <fullName evidence="11">DNA-binding response regulator</fullName>
    </submittedName>
</protein>
<keyword evidence="3 8" id="KW-0597">Phosphoprotein</keyword>
<evidence type="ECO:0000256" key="2">
    <source>
        <dbReference type="ARBA" id="ARBA00022490"/>
    </source>
</evidence>
<reference evidence="12" key="1">
    <citation type="submission" date="2018-12" db="EMBL/GenBank/DDBJ databases">
        <title>Complete genome sequence of Paenibacillus sp. MBLB1234.</title>
        <authorList>
            <person name="Nam Y.-D."/>
            <person name="Kang J."/>
            <person name="Chung W.-H."/>
            <person name="Park Y.S."/>
        </authorList>
    </citation>
    <scope>NUCLEOTIDE SEQUENCE [LARGE SCALE GENOMIC DNA]</scope>
    <source>
        <strain evidence="12">MBLB1234</strain>
    </source>
</reference>
<evidence type="ECO:0000256" key="4">
    <source>
        <dbReference type="ARBA" id="ARBA00023012"/>
    </source>
</evidence>
<evidence type="ECO:0000256" key="6">
    <source>
        <dbReference type="ARBA" id="ARBA00023125"/>
    </source>
</evidence>
<evidence type="ECO:0000256" key="7">
    <source>
        <dbReference type="ARBA" id="ARBA00023163"/>
    </source>
</evidence>
<evidence type="ECO:0000313" key="12">
    <source>
        <dbReference type="Proteomes" id="UP000270678"/>
    </source>
</evidence>
<dbReference type="Pfam" id="PF00072">
    <property type="entry name" value="Response_reg"/>
    <property type="match status" value="1"/>
</dbReference>
<feature type="domain" description="Response regulatory" evidence="10">
    <location>
        <begin position="3"/>
        <end position="120"/>
    </location>
</feature>
<dbReference type="EMBL" id="CP034346">
    <property type="protein sequence ID" value="AZS14280.1"/>
    <property type="molecule type" value="Genomic_DNA"/>
</dbReference>
<dbReference type="Proteomes" id="UP000270678">
    <property type="component" value="Chromosome"/>
</dbReference>
<dbReference type="InterPro" id="IPR018062">
    <property type="entry name" value="HTH_AraC-typ_CS"/>
</dbReference>
<dbReference type="RefSeq" id="WP_126996794.1">
    <property type="nucleotide sequence ID" value="NZ_CP034346.1"/>
</dbReference>
<evidence type="ECO:0000256" key="1">
    <source>
        <dbReference type="ARBA" id="ARBA00004496"/>
    </source>
</evidence>
<keyword evidence="6 11" id="KW-0238">DNA-binding</keyword>
<dbReference type="Gene3D" id="1.10.10.60">
    <property type="entry name" value="Homeodomain-like"/>
    <property type="match status" value="2"/>
</dbReference>
<dbReference type="InterPro" id="IPR018060">
    <property type="entry name" value="HTH_AraC"/>
</dbReference>
<dbReference type="PRINTS" id="PR00032">
    <property type="entry name" value="HTHARAC"/>
</dbReference>
<dbReference type="Pfam" id="PF17853">
    <property type="entry name" value="GGDEF_2"/>
    <property type="match status" value="1"/>
</dbReference>
<organism evidence="11 12">
    <name type="scientific">Paenibacillus lutimineralis</name>
    <dbReference type="NCBI Taxonomy" id="2707005"/>
    <lineage>
        <taxon>Bacteria</taxon>
        <taxon>Bacillati</taxon>
        <taxon>Bacillota</taxon>
        <taxon>Bacilli</taxon>
        <taxon>Bacillales</taxon>
        <taxon>Paenibacillaceae</taxon>
        <taxon>Paenibacillus</taxon>
    </lineage>
</organism>
<dbReference type="SUPFAM" id="SSF52172">
    <property type="entry name" value="CheY-like"/>
    <property type="match status" value="1"/>
</dbReference>
<dbReference type="KEGG" id="plut:EI981_07260"/>
<dbReference type="InterPro" id="IPR041522">
    <property type="entry name" value="CdaR_GGDEF"/>
</dbReference>
<dbReference type="InterPro" id="IPR051552">
    <property type="entry name" value="HptR"/>
</dbReference>
<name>A0A3S9UVE4_9BACL</name>
<dbReference type="SUPFAM" id="SSF46689">
    <property type="entry name" value="Homeodomain-like"/>
    <property type="match status" value="1"/>
</dbReference>
<dbReference type="CDD" id="cd17536">
    <property type="entry name" value="REC_YesN-like"/>
    <property type="match status" value="1"/>
</dbReference>
<evidence type="ECO:0000256" key="8">
    <source>
        <dbReference type="PROSITE-ProRule" id="PRU00169"/>
    </source>
</evidence>
<dbReference type="PROSITE" id="PS00041">
    <property type="entry name" value="HTH_ARAC_FAMILY_1"/>
    <property type="match status" value="1"/>
</dbReference>
<dbReference type="PROSITE" id="PS50110">
    <property type="entry name" value="RESPONSE_REGULATORY"/>
    <property type="match status" value="1"/>
</dbReference>
<evidence type="ECO:0000256" key="3">
    <source>
        <dbReference type="ARBA" id="ARBA00022553"/>
    </source>
</evidence>
<dbReference type="GO" id="GO:0000160">
    <property type="term" value="P:phosphorelay signal transduction system"/>
    <property type="evidence" value="ECO:0007669"/>
    <property type="project" value="UniProtKB-KW"/>
</dbReference>
<evidence type="ECO:0000259" key="10">
    <source>
        <dbReference type="PROSITE" id="PS50110"/>
    </source>
</evidence>
<dbReference type="OrthoDB" id="342399at2"/>
<dbReference type="InterPro" id="IPR001789">
    <property type="entry name" value="Sig_transdc_resp-reg_receiver"/>
</dbReference>
<gene>
    <name evidence="11" type="ORF">EI981_07260</name>
</gene>
<keyword evidence="4" id="KW-0902">Two-component regulatory system</keyword>
<dbReference type="InterPro" id="IPR009057">
    <property type="entry name" value="Homeodomain-like_sf"/>
</dbReference>
<evidence type="ECO:0000313" key="11">
    <source>
        <dbReference type="EMBL" id="AZS14280.1"/>
    </source>
</evidence>
<sequence length="517" mass="60144">MYKVLIVDDEPKQREGLKMFIEWENYGFSVVDTASNGEEALEKYRMYSPELVIADIRMPGMDGLQLIERLREEDPQLHILILSGYADFEYAKKAITNRTDGYLLKPVDEDELIQYLHRIKQMIDEAKKTSLWQNVSKEWTREAFIQSILSGSMEHDEFTLHEQADRLGLLWRKYQILLVVSPKDEKGATNEVNVLRRKLSARFEECGRGYVFSHQGYVGVLLQEPLLEVEHDDVYQELQGSGIAEFTVVLGERVKDLSDIPLSYTSALELIKLQFFFDRGRILSGELLSKLRSHTADREAEEKCTNNAEEQLYYAVEVGNLDAIKQLVVEFGHTLIRRHFSEGEIKQRYVELLTLIHGRELKQRPELQSQSKGYCDRVADIYRVRTIGDMFEQVESLLRSIASPLNEDTGRHREVRIMLDLIHRNFRDNLKLETLSGIFNYNSAYLGKLFKNETGEYFNTYLDKVRIENAKEYLEEGLKVYQVAEKVGYTNVDYFHTKFRKYVGTSPSAYRKKAGNE</sequence>
<keyword evidence="12" id="KW-1185">Reference proteome</keyword>
<keyword evidence="2" id="KW-0963">Cytoplasm</keyword>
<dbReference type="Gene3D" id="3.40.50.2300">
    <property type="match status" value="1"/>
</dbReference>
<dbReference type="Pfam" id="PF12833">
    <property type="entry name" value="HTH_18"/>
    <property type="match status" value="1"/>
</dbReference>
<dbReference type="GO" id="GO:0043565">
    <property type="term" value="F:sequence-specific DNA binding"/>
    <property type="evidence" value="ECO:0007669"/>
    <property type="project" value="InterPro"/>
</dbReference>
<dbReference type="GO" id="GO:0005737">
    <property type="term" value="C:cytoplasm"/>
    <property type="evidence" value="ECO:0007669"/>
    <property type="project" value="UniProtKB-SubCell"/>
</dbReference>
<keyword evidence="5" id="KW-0805">Transcription regulation</keyword>
<dbReference type="SMART" id="SM00342">
    <property type="entry name" value="HTH_ARAC"/>
    <property type="match status" value="1"/>
</dbReference>
<dbReference type="SMART" id="SM00448">
    <property type="entry name" value="REC"/>
    <property type="match status" value="1"/>
</dbReference>
<dbReference type="PROSITE" id="PS01124">
    <property type="entry name" value="HTH_ARAC_FAMILY_2"/>
    <property type="match status" value="1"/>
</dbReference>
<dbReference type="PANTHER" id="PTHR42713:SF3">
    <property type="entry name" value="TRANSCRIPTIONAL REGULATORY PROTEIN HPTR"/>
    <property type="match status" value="1"/>
</dbReference>
<feature type="domain" description="HTH araC/xylS-type" evidence="9">
    <location>
        <begin position="416"/>
        <end position="513"/>
    </location>
</feature>
<dbReference type="PANTHER" id="PTHR42713">
    <property type="entry name" value="HISTIDINE KINASE-RELATED"/>
    <property type="match status" value="1"/>
</dbReference>
<proteinExistence type="predicted"/>
<comment type="subcellular location">
    <subcellularLocation>
        <location evidence="1">Cytoplasm</location>
    </subcellularLocation>
</comment>
<evidence type="ECO:0000259" key="9">
    <source>
        <dbReference type="PROSITE" id="PS01124"/>
    </source>
</evidence>